<dbReference type="EMBL" id="JADNRY010000878">
    <property type="protein sequence ID" value="KAF9025187.1"/>
    <property type="molecule type" value="Genomic_DNA"/>
</dbReference>
<evidence type="ECO:0000313" key="2">
    <source>
        <dbReference type="Proteomes" id="UP000772434"/>
    </source>
</evidence>
<comment type="caution">
    <text evidence="1">The sequence shown here is derived from an EMBL/GenBank/DDBJ whole genome shotgun (WGS) entry which is preliminary data.</text>
</comment>
<organism evidence="1 2">
    <name type="scientific">Rhodocollybia butyracea</name>
    <dbReference type="NCBI Taxonomy" id="206335"/>
    <lineage>
        <taxon>Eukaryota</taxon>
        <taxon>Fungi</taxon>
        <taxon>Dikarya</taxon>
        <taxon>Basidiomycota</taxon>
        <taxon>Agaricomycotina</taxon>
        <taxon>Agaricomycetes</taxon>
        <taxon>Agaricomycetidae</taxon>
        <taxon>Agaricales</taxon>
        <taxon>Marasmiineae</taxon>
        <taxon>Omphalotaceae</taxon>
        <taxon>Rhodocollybia</taxon>
    </lineage>
</organism>
<dbReference type="Proteomes" id="UP000772434">
    <property type="component" value="Unassembled WGS sequence"/>
</dbReference>
<reference evidence="1" key="1">
    <citation type="submission" date="2020-11" db="EMBL/GenBank/DDBJ databases">
        <authorList>
            <consortium name="DOE Joint Genome Institute"/>
            <person name="Ahrendt S."/>
            <person name="Riley R."/>
            <person name="Andreopoulos W."/>
            <person name="Labutti K."/>
            <person name="Pangilinan J."/>
            <person name="Ruiz-Duenas F.J."/>
            <person name="Barrasa J.M."/>
            <person name="Sanchez-Garcia M."/>
            <person name="Camarero S."/>
            <person name="Miyauchi S."/>
            <person name="Serrano A."/>
            <person name="Linde D."/>
            <person name="Babiker R."/>
            <person name="Drula E."/>
            <person name="Ayuso-Fernandez I."/>
            <person name="Pacheco R."/>
            <person name="Padilla G."/>
            <person name="Ferreira P."/>
            <person name="Barriuso J."/>
            <person name="Kellner H."/>
            <person name="Castanera R."/>
            <person name="Alfaro M."/>
            <person name="Ramirez L."/>
            <person name="Pisabarro A.G."/>
            <person name="Kuo A."/>
            <person name="Tritt A."/>
            <person name="Lipzen A."/>
            <person name="He G."/>
            <person name="Yan M."/>
            <person name="Ng V."/>
            <person name="Cullen D."/>
            <person name="Martin F."/>
            <person name="Rosso M.-N."/>
            <person name="Henrissat B."/>
            <person name="Hibbett D."/>
            <person name="Martinez A.T."/>
            <person name="Grigoriev I.V."/>
        </authorList>
    </citation>
    <scope>NUCLEOTIDE SEQUENCE</scope>
    <source>
        <strain evidence="1">AH 40177</strain>
    </source>
</reference>
<proteinExistence type="predicted"/>
<dbReference type="AlphaFoldDB" id="A0A9P5TVX5"/>
<name>A0A9P5TVX5_9AGAR</name>
<keyword evidence="2" id="KW-1185">Reference proteome</keyword>
<feature type="non-terminal residue" evidence="1">
    <location>
        <position position="1"/>
    </location>
</feature>
<accession>A0A9P5TVX5</accession>
<sequence>IQLAICACRPAPALVVDHGLFPYAPLHPTLAVDIRHLDFITHYFLRTSPNVVSCT</sequence>
<gene>
    <name evidence="1" type="ORF">BDP27DRAFT_1248436</name>
</gene>
<evidence type="ECO:0000313" key="1">
    <source>
        <dbReference type="EMBL" id="KAF9025187.1"/>
    </source>
</evidence>
<protein>
    <submittedName>
        <fullName evidence="1">Uncharacterized protein</fullName>
    </submittedName>
</protein>
<dbReference type="OrthoDB" id="3200967at2759"/>